<keyword evidence="3" id="KW-1185">Reference proteome</keyword>
<evidence type="ECO:0000313" key="3">
    <source>
        <dbReference type="Proteomes" id="UP000278035"/>
    </source>
</evidence>
<name>A0A3G8LZF8_9GAMM</name>
<dbReference type="Proteomes" id="UP000278035">
    <property type="component" value="Chromosome"/>
</dbReference>
<keyword evidence="1" id="KW-0812">Transmembrane</keyword>
<gene>
    <name evidence="2" type="ORF">EGC82_21115</name>
</gene>
<protein>
    <submittedName>
        <fullName evidence="2">DUF1145 domain-containing protein</fullName>
    </submittedName>
</protein>
<evidence type="ECO:0000256" key="1">
    <source>
        <dbReference type="SAM" id="Phobius"/>
    </source>
</evidence>
<dbReference type="Pfam" id="PF06611">
    <property type="entry name" value="DUF1145"/>
    <property type="match status" value="1"/>
</dbReference>
<proteinExistence type="predicted"/>
<feature type="transmembrane region" description="Helical" evidence="1">
    <location>
        <begin position="7"/>
        <end position="30"/>
    </location>
</feature>
<dbReference type="AlphaFoldDB" id="A0A3G8LZF8"/>
<dbReference type="OrthoDB" id="6271718at2"/>
<dbReference type="EMBL" id="CP034015">
    <property type="protein sequence ID" value="AZG75036.1"/>
    <property type="molecule type" value="Genomic_DNA"/>
</dbReference>
<sequence>MLINSNDIVLIGKTATVSMWSLVAYGLVVFSQDVSLLINLFASVTVIIHILLVLLTKLTSNSKSAAYYRAILLWGVFAILEQYHLQHPRPQPSNR</sequence>
<accession>A0A3G8LZF8</accession>
<organism evidence="2 3">
    <name type="scientific">Shewanella livingstonensis</name>
    <dbReference type="NCBI Taxonomy" id="150120"/>
    <lineage>
        <taxon>Bacteria</taxon>
        <taxon>Pseudomonadati</taxon>
        <taxon>Pseudomonadota</taxon>
        <taxon>Gammaproteobacteria</taxon>
        <taxon>Alteromonadales</taxon>
        <taxon>Shewanellaceae</taxon>
        <taxon>Shewanella</taxon>
    </lineage>
</organism>
<reference evidence="3" key="1">
    <citation type="submission" date="2018-11" db="EMBL/GenBank/DDBJ databases">
        <title>Shewanella sp. M2.</title>
        <authorList>
            <person name="Hwang Y.J."/>
            <person name="Hwang C.Y."/>
        </authorList>
    </citation>
    <scope>NUCLEOTIDE SEQUENCE [LARGE SCALE GENOMIC DNA]</scope>
    <source>
        <strain evidence="3">LMG 19866</strain>
    </source>
</reference>
<feature type="transmembrane region" description="Helical" evidence="1">
    <location>
        <begin position="36"/>
        <end position="55"/>
    </location>
</feature>
<dbReference type="KEGG" id="slj:EGC82_21115"/>
<dbReference type="RefSeq" id="WP_124732501.1">
    <property type="nucleotide sequence ID" value="NZ_CBCSKC010000002.1"/>
</dbReference>
<keyword evidence="1" id="KW-0472">Membrane</keyword>
<evidence type="ECO:0000313" key="2">
    <source>
        <dbReference type="EMBL" id="AZG75036.1"/>
    </source>
</evidence>
<feature type="transmembrane region" description="Helical" evidence="1">
    <location>
        <begin position="67"/>
        <end position="85"/>
    </location>
</feature>
<dbReference type="InterPro" id="IPR009525">
    <property type="entry name" value="DUF1145"/>
</dbReference>
<keyword evidence="1" id="KW-1133">Transmembrane helix</keyword>